<evidence type="ECO:0000313" key="2">
    <source>
        <dbReference type="EMBL" id="CAF1526837.1"/>
    </source>
</evidence>
<comment type="caution">
    <text evidence="2">The sequence shown here is derived from an EMBL/GenBank/DDBJ whole genome shotgun (WGS) entry which is preliminary data.</text>
</comment>
<organism evidence="2 5">
    <name type="scientific">Adineta steineri</name>
    <dbReference type="NCBI Taxonomy" id="433720"/>
    <lineage>
        <taxon>Eukaryota</taxon>
        <taxon>Metazoa</taxon>
        <taxon>Spiralia</taxon>
        <taxon>Gnathifera</taxon>
        <taxon>Rotifera</taxon>
        <taxon>Eurotatoria</taxon>
        <taxon>Bdelloidea</taxon>
        <taxon>Adinetida</taxon>
        <taxon>Adinetidae</taxon>
        <taxon>Adineta</taxon>
    </lineage>
</organism>
<dbReference type="EMBL" id="CAJNOM010004059">
    <property type="protein sequence ID" value="CAF1652159.1"/>
    <property type="molecule type" value="Genomic_DNA"/>
</dbReference>
<evidence type="ECO:0000256" key="1">
    <source>
        <dbReference type="SAM" id="MobiDB-lite"/>
    </source>
</evidence>
<name>A0A815V7E7_9BILA</name>
<feature type="non-terminal residue" evidence="2">
    <location>
        <position position="44"/>
    </location>
</feature>
<protein>
    <submittedName>
        <fullName evidence="2">Uncharacterized protein</fullName>
    </submittedName>
</protein>
<sequence>MSTTLMEKCPVCTTPLKNSQQWQRTKTTSLRSTSGKRNTVGQDS</sequence>
<reference evidence="2" key="1">
    <citation type="submission" date="2021-02" db="EMBL/GenBank/DDBJ databases">
        <authorList>
            <person name="Nowell W R."/>
        </authorList>
    </citation>
    <scope>NUCLEOTIDE SEQUENCE</scope>
</reference>
<keyword evidence="4" id="KW-1185">Reference proteome</keyword>
<dbReference type="Proteomes" id="UP000663877">
    <property type="component" value="Unassembled WGS sequence"/>
</dbReference>
<dbReference type="AlphaFoldDB" id="A0A815V7E7"/>
<gene>
    <name evidence="2" type="ORF">BJG266_LOCUS44633</name>
    <name evidence="3" type="ORF">QVE165_LOCUS61607</name>
</gene>
<proteinExistence type="predicted"/>
<accession>A0A815V7E7</accession>
<dbReference type="Proteomes" id="UP000663832">
    <property type="component" value="Unassembled WGS sequence"/>
</dbReference>
<evidence type="ECO:0000313" key="3">
    <source>
        <dbReference type="EMBL" id="CAF1652159.1"/>
    </source>
</evidence>
<feature type="region of interest" description="Disordered" evidence="1">
    <location>
        <begin position="17"/>
        <end position="44"/>
    </location>
</feature>
<evidence type="ECO:0000313" key="4">
    <source>
        <dbReference type="Proteomes" id="UP000663832"/>
    </source>
</evidence>
<evidence type="ECO:0000313" key="5">
    <source>
        <dbReference type="Proteomes" id="UP000663877"/>
    </source>
</evidence>
<dbReference type="EMBL" id="CAJNOI010003694">
    <property type="protein sequence ID" value="CAF1526837.1"/>
    <property type="molecule type" value="Genomic_DNA"/>
</dbReference>